<proteinExistence type="predicted"/>
<dbReference type="EMBL" id="PDWZ02000003">
    <property type="protein sequence ID" value="KAB2107292.1"/>
    <property type="molecule type" value="Genomic_DNA"/>
</dbReference>
<protein>
    <submittedName>
        <fullName evidence="1">Uncharacterized protein</fullName>
    </submittedName>
</protein>
<organism evidence="1 2">
    <name type="scientific">Alternaria gaisen</name>
    <dbReference type="NCBI Taxonomy" id="167740"/>
    <lineage>
        <taxon>Eukaryota</taxon>
        <taxon>Fungi</taxon>
        <taxon>Dikarya</taxon>
        <taxon>Ascomycota</taxon>
        <taxon>Pezizomycotina</taxon>
        <taxon>Dothideomycetes</taxon>
        <taxon>Pleosporomycetidae</taxon>
        <taxon>Pleosporales</taxon>
        <taxon>Pleosporineae</taxon>
        <taxon>Pleosporaceae</taxon>
        <taxon>Alternaria</taxon>
        <taxon>Alternaria sect. Alternaria</taxon>
    </lineage>
</organism>
<dbReference type="Proteomes" id="UP000293547">
    <property type="component" value="Unassembled WGS sequence"/>
</dbReference>
<evidence type="ECO:0000313" key="1">
    <source>
        <dbReference type="EMBL" id="KAB2107292.1"/>
    </source>
</evidence>
<reference evidence="1 2" key="1">
    <citation type="journal article" date="2019" name="bioRxiv">
        <title>Genomics, evolutionary history and diagnostics of the Alternaria alternata species group including apple and Asian pear pathotypes.</title>
        <authorList>
            <person name="Armitage A.D."/>
            <person name="Cockerton H.M."/>
            <person name="Sreenivasaprasad S."/>
            <person name="Woodhall J.W."/>
            <person name="Lane C.R."/>
            <person name="Harrison R.J."/>
            <person name="Clarkson J.P."/>
        </authorList>
    </citation>
    <scope>NUCLEOTIDE SEQUENCE [LARGE SCALE GENOMIC DNA]</scope>
    <source>
        <strain evidence="1 2">FERA 650</strain>
    </source>
</reference>
<evidence type="ECO:0000313" key="2">
    <source>
        <dbReference type="Proteomes" id="UP000293547"/>
    </source>
</evidence>
<accession>A0ACB6FS64</accession>
<gene>
    <name evidence="1" type="ORF">AG0111_0g3639</name>
</gene>
<sequence>MSVHSIIVGDTRAVVLPPLQSPLRSRPEESDGLLPGFGALAYQPIDSENGEIRLIKLLPGRYDDEIQLNLYTENLKYRPSYEALSYAWGTAPSLNRAIVNGFPVPVREGLDLGLRRLRLVDRSRTLWVDALCINQSDVRERSHQVQQMSMIYKSAEQVVVWLGEWPDLETCPNSRECQTMFVEWLNDWPLLLLSGEYVNQMKHSRFSWHLCQHALEISKLPWFRRLWIILEFVLAASRKFVLGTYTTSSDEFLNFMTECLDYLPRHLDSSLSDCVQAARLEMHLSMLQAMENRFYNDGRAGLYEYSVMSRYAMATDPRDRIYGLLGMTTSYMAEPMVPDYSKAWSQILAEATIVMISEAGLFPYMSDGFAFPSADRLKEGYCTPSWVLDFAQSFGNDVSIPFATKYNGHKLDADETERRRKSLRLSEDFRTLYKHGWYVGTIRKTFVFTTKAYSREITMESTAGLHDFYHQVLKPKGIAPDRLYEAVYTKLHVMYTFGEFLSYLLGHRDEFRPRFSFDRSKHINKFAVFVTERGDVGATWLNNTVEIRADDVLVCLFERQMPFILRPLPGGSTYRMVNLAYVQGLSGAYIQFHSEITWGRLDEVEQVPNDWIHDAAEGCREYAIV</sequence>
<name>A0ACB6FS64_9PLEO</name>
<keyword evidence="2" id="KW-1185">Reference proteome</keyword>
<comment type="caution">
    <text evidence="1">The sequence shown here is derived from an EMBL/GenBank/DDBJ whole genome shotgun (WGS) entry which is preliminary data.</text>
</comment>